<name>A0A254TFE3_9BURK</name>
<feature type="region of interest" description="Disordered" evidence="1">
    <location>
        <begin position="1"/>
        <end position="31"/>
    </location>
</feature>
<sequence>MQAMTTSPTCDDATSRMLSSESSRSSSKARAFFEKSRPTAVRLTLRVVRSNRRMPSAASSFSTRRLRAGWDRWIDSAAARKLFSSATATKARRSARSKFMLMAHQFPEIDLNGE</sequence>
<dbReference type="Proteomes" id="UP000197535">
    <property type="component" value="Unassembled WGS sequence"/>
</dbReference>
<reference evidence="2 3" key="1">
    <citation type="submission" date="2016-02" db="EMBL/GenBank/DDBJ databases">
        <authorList>
            <person name="Wen L."/>
            <person name="He K."/>
            <person name="Yang H."/>
        </authorList>
    </citation>
    <scope>NUCLEOTIDE SEQUENCE [LARGE SCALE GENOMIC DNA]</scope>
    <source>
        <strain evidence="2 3">TSA40</strain>
    </source>
</reference>
<proteinExistence type="predicted"/>
<dbReference type="AlphaFoldDB" id="A0A254TFE3"/>
<gene>
    <name evidence="2" type="ORF">AYR66_11595</name>
</gene>
<dbReference type="EMBL" id="LSTO01000001">
    <property type="protein sequence ID" value="OWW20042.1"/>
    <property type="molecule type" value="Genomic_DNA"/>
</dbReference>
<feature type="compositionally biased region" description="Low complexity" evidence="1">
    <location>
        <begin position="15"/>
        <end position="26"/>
    </location>
</feature>
<accession>A0A254TFE3</accession>
<evidence type="ECO:0000313" key="3">
    <source>
        <dbReference type="Proteomes" id="UP000197535"/>
    </source>
</evidence>
<evidence type="ECO:0000313" key="2">
    <source>
        <dbReference type="EMBL" id="OWW20042.1"/>
    </source>
</evidence>
<protein>
    <submittedName>
        <fullName evidence="2">Uncharacterized protein</fullName>
    </submittedName>
</protein>
<organism evidence="2 3">
    <name type="scientific">Noviherbaspirillum denitrificans</name>
    <dbReference type="NCBI Taxonomy" id="1968433"/>
    <lineage>
        <taxon>Bacteria</taxon>
        <taxon>Pseudomonadati</taxon>
        <taxon>Pseudomonadota</taxon>
        <taxon>Betaproteobacteria</taxon>
        <taxon>Burkholderiales</taxon>
        <taxon>Oxalobacteraceae</taxon>
        <taxon>Noviherbaspirillum</taxon>
    </lineage>
</organism>
<evidence type="ECO:0000256" key="1">
    <source>
        <dbReference type="SAM" id="MobiDB-lite"/>
    </source>
</evidence>
<keyword evidence="3" id="KW-1185">Reference proteome</keyword>
<comment type="caution">
    <text evidence="2">The sequence shown here is derived from an EMBL/GenBank/DDBJ whole genome shotgun (WGS) entry which is preliminary data.</text>
</comment>